<dbReference type="PANTHER" id="PTHR43344:SF21">
    <property type="entry name" value="POLYOL PHOSPHATE PHOSPHATASE PYP1"/>
    <property type="match status" value="1"/>
</dbReference>
<dbReference type="EMBL" id="JAHHIF010000074">
    <property type="protein sequence ID" value="MBW4548860.1"/>
    <property type="molecule type" value="Genomic_DNA"/>
</dbReference>
<dbReference type="AlphaFoldDB" id="A0A951PRD9"/>
<reference evidence="2" key="2">
    <citation type="journal article" date="2022" name="Microbiol. Resour. Announc.">
        <title>Metagenome Sequencing to Explore Phylogenomics of Terrestrial Cyanobacteria.</title>
        <authorList>
            <person name="Ward R.D."/>
            <person name="Stajich J.E."/>
            <person name="Johansen J.R."/>
            <person name="Huntemann M."/>
            <person name="Clum A."/>
            <person name="Foster B."/>
            <person name="Foster B."/>
            <person name="Roux S."/>
            <person name="Palaniappan K."/>
            <person name="Varghese N."/>
            <person name="Mukherjee S."/>
            <person name="Reddy T.B.K."/>
            <person name="Daum C."/>
            <person name="Copeland A."/>
            <person name="Chen I.A."/>
            <person name="Ivanova N.N."/>
            <person name="Kyrpides N.C."/>
            <person name="Shapiro N."/>
            <person name="Eloe-Fadrosh E.A."/>
            <person name="Pietrasiak N."/>
        </authorList>
    </citation>
    <scope>NUCLEOTIDE SEQUENCE</scope>
    <source>
        <strain evidence="2">CPER-KK1</strain>
    </source>
</reference>
<sequence length="230" mass="26148">MPKRPSLSNQNQPKRVVFCDFDGTITAEETFVGMLKEFAPELSEQLMPEMYARRITLREGVRQLLESIPSVHYPDIIEYAKPKLIRPGLEALLDFLDAQEVPFIVVSGGVRGIVETVLSQTSTKGKSLIERMAAIYAVDLDATRDYLKVFSEFEADTELVAKVLVMARHPAEEQIAIGDSVTDLNMALHAPVVFARDRLCHYLDEHKKPYIPWNDFFDICDKLSQEWENS</sequence>
<dbReference type="GO" id="GO:0006564">
    <property type="term" value="P:L-serine biosynthetic process"/>
    <property type="evidence" value="ECO:0007669"/>
    <property type="project" value="TreeGrafter"/>
</dbReference>
<comment type="caution">
    <text evidence="2">The sequence shown here is derived from an EMBL/GenBank/DDBJ whole genome shotgun (WGS) entry which is preliminary data.</text>
</comment>
<proteinExistence type="inferred from homology"/>
<dbReference type="InterPro" id="IPR023214">
    <property type="entry name" value="HAD_sf"/>
</dbReference>
<dbReference type="GO" id="GO:0000287">
    <property type="term" value="F:magnesium ion binding"/>
    <property type="evidence" value="ECO:0007669"/>
    <property type="project" value="TreeGrafter"/>
</dbReference>
<organism evidence="2 3">
    <name type="scientific">Symplocastrum torsivum CPER-KK1</name>
    <dbReference type="NCBI Taxonomy" id="450513"/>
    <lineage>
        <taxon>Bacteria</taxon>
        <taxon>Bacillati</taxon>
        <taxon>Cyanobacteriota</taxon>
        <taxon>Cyanophyceae</taxon>
        <taxon>Oscillatoriophycideae</taxon>
        <taxon>Oscillatoriales</taxon>
        <taxon>Microcoleaceae</taxon>
        <taxon>Symplocastrum</taxon>
    </lineage>
</organism>
<dbReference type="Gene3D" id="3.40.50.1000">
    <property type="entry name" value="HAD superfamily/HAD-like"/>
    <property type="match status" value="1"/>
</dbReference>
<dbReference type="InterPro" id="IPR036412">
    <property type="entry name" value="HAD-like_sf"/>
</dbReference>
<gene>
    <name evidence="2" type="ORF">KME25_31320</name>
</gene>
<evidence type="ECO:0000313" key="2">
    <source>
        <dbReference type="EMBL" id="MBW4548860.1"/>
    </source>
</evidence>
<reference evidence="2" key="1">
    <citation type="submission" date="2021-05" db="EMBL/GenBank/DDBJ databases">
        <authorList>
            <person name="Pietrasiak N."/>
            <person name="Ward R."/>
            <person name="Stajich J.E."/>
            <person name="Kurbessoian T."/>
        </authorList>
    </citation>
    <scope>NUCLEOTIDE SEQUENCE</scope>
    <source>
        <strain evidence="2">CPER-KK1</strain>
    </source>
</reference>
<name>A0A951PRD9_9CYAN</name>
<dbReference type="PANTHER" id="PTHR43344">
    <property type="entry name" value="PHOSPHOSERINE PHOSPHATASE"/>
    <property type="match status" value="1"/>
</dbReference>
<protein>
    <submittedName>
        <fullName evidence="2">HAD-IB family phosphatase</fullName>
    </submittedName>
</protein>
<evidence type="ECO:0000256" key="1">
    <source>
        <dbReference type="ARBA" id="ARBA00009184"/>
    </source>
</evidence>
<comment type="similarity">
    <text evidence="1">Belongs to the HAD-like hydrolase superfamily. SerB family.</text>
</comment>
<dbReference type="NCBIfam" id="TIGR01488">
    <property type="entry name" value="HAD-SF-IB"/>
    <property type="match status" value="1"/>
</dbReference>
<dbReference type="SUPFAM" id="SSF56784">
    <property type="entry name" value="HAD-like"/>
    <property type="match status" value="1"/>
</dbReference>
<dbReference type="GO" id="GO:0005737">
    <property type="term" value="C:cytoplasm"/>
    <property type="evidence" value="ECO:0007669"/>
    <property type="project" value="TreeGrafter"/>
</dbReference>
<dbReference type="InterPro" id="IPR050582">
    <property type="entry name" value="HAD-like_SerB"/>
</dbReference>
<accession>A0A951PRD9</accession>
<evidence type="ECO:0000313" key="3">
    <source>
        <dbReference type="Proteomes" id="UP000753908"/>
    </source>
</evidence>
<dbReference type="Gene3D" id="3.90.1470.20">
    <property type="match status" value="1"/>
</dbReference>
<dbReference type="GO" id="GO:0036424">
    <property type="term" value="F:L-phosphoserine phosphatase activity"/>
    <property type="evidence" value="ECO:0007669"/>
    <property type="project" value="TreeGrafter"/>
</dbReference>
<dbReference type="Pfam" id="PF12710">
    <property type="entry name" value="HAD"/>
    <property type="match status" value="1"/>
</dbReference>
<dbReference type="Proteomes" id="UP000753908">
    <property type="component" value="Unassembled WGS sequence"/>
</dbReference>